<gene>
    <name evidence="1" type="ORF">SMAX5B_001491</name>
</gene>
<reference evidence="1 2" key="1">
    <citation type="submission" date="2017-12" db="EMBL/GenBank/DDBJ databases">
        <title>Integrating genomic resources of turbot (Scophthalmus maximus) in depth evaluation of genetic and physical mapping variation across individuals.</title>
        <authorList>
            <person name="Martinez P."/>
        </authorList>
    </citation>
    <scope>NUCLEOTIDE SEQUENCE [LARGE SCALE GENOMIC DNA]</scope>
</reference>
<dbReference type="AlphaFoldDB" id="A0A2U9B0W0"/>
<name>A0A2U9B0W0_SCOMX</name>
<dbReference type="Proteomes" id="UP000246464">
    <property type="component" value="Chromosome 2"/>
</dbReference>
<protein>
    <submittedName>
        <fullName evidence="1">Uncharacterized protein</fullName>
    </submittedName>
</protein>
<sequence length="176" mass="18126">MKVSIPSSLSVDAGTSQLQALPRQWPLPFQCKIGSVGTVDALSDWDELLDKSAPLVSHVALISSCAAARNTAATVLSTGSRTPSCSSVAADLNTAAAAFNTAAESLVPLAALHTFNIVLSRGARPSSSSSTAATFNTVAATFKTSADSQLLPHWSQLQALTHPYICQGGGNDQTGR</sequence>
<dbReference type="EMBL" id="CP026244">
    <property type="protein sequence ID" value="AWO97584.1"/>
    <property type="molecule type" value="Genomic_DNA"/>
</dbReference>
<organism evidence="1 2">
    <name type="scientific">Scophthalmus maximus</name>
    <name type="common">Turbot</name>
    <name type="synonym">Psetta maxima</name>
    <dbReference type="NCBI Taxonomy" id="52904"/>
    <lineage>
        <taxon>Eukaryota</taxon>
        <taxon>Metazoa</taxon>
        <taxon>Chordata</taxon>
        <taxon>Craniata</taxon>
        <taxon>Vertebrata</taxon>
        <taxon>Euteleostomi</taxon>
        <taxon>Actinopterygii</taxon>
        <taxon>Neopterygii</taxon>
        <taxon>Teleostei</taxon>
        <taxon>Neoteleostei</taxon>
        <taxon>Acanthomorphata</taxon>
        <taxon>Carangaria</taxon>
        <taxon>Pleuronectiformes</taxon>
        <taxon>Pleuronectoidei</taxon>
        <taxon>Scophthalmidae</taxon>
        <taxon>Scophthalmus</taxon>
    </lineage>
</organism>
<keyword evidence="2" id="KW-1185">Reference proteome</keyword>
<evidence type="ECO:0000313" key="1">
    <source>
        <dbReference type="EMBL" id="AWO97584.1"/>
    </source>
</evidence>
<proteinExistence type="predicted"/>
<accession>A0A2U9B0W0</accession>
<evidence type="ECO:0000313" key="2">
    <source>
        <dbReference type="Proteomes" id="UP000246464"/>
    </source>
</evidence>